<dbReference type="NCBIfam" id="TIGR01579">
    <property type="entry name" value="MiaB-like-C"/>
    <property type="match status" value="1"/>
</dbReference>
<dbReference type="InterPro" id="IPR007197">
    <property type="entry name" value="rSAM"/>
</dbReference>
<dbReference type="EMBL" id="CP001101">
    <property type="protein sequence ID" value="ACE04907.1"/>
    <property type="molecule type" value="Genomic_DNA"/>
</dbReference>
<feature type="domain" description="Radical SAM core" evidence="10">
    <location>
        <begin position="146"/>
        <end position="377"/>
    </location>
</feature>
<dbReference type="STRING" id="331678.Cphamn1_1996"/>
<evidence type="ECO:0000256" key="6">
    <source>
        <dbReference type="ARBA" id="ARBA00022723"/>
    </source>
</evidence>
<dbReference type="GO" id="GO:0005829">
    <property type="term" value="C:cytosol"/>
    <property type="evidence" value="ECO:0007669"/>
    <property type="project" value="TreeGrafter"/>
</dbReference>
<dbReference type="Pfam" id="PF00919">
    <property type="entry name" value="UPF0004"/>
    <property type="match status" value="1"/>
</dbReference>
<dbReference type="NCBIfam" id="TIGR00089">
    <property type="entry name" value="MiaB/RimO family radical SAM methylthiotransferase"/>
    <property type="match status" value="1"/>
</dbReference>
<dbReference type="InterPro" id="IPR020612">
    <property type="entry name" value="Methylthiotransferase_CS"/>
</dbReference>
<dbReference type="GO" id="GO:0035599">
    <property type="term" value="F:aspartic acid methylthiotransferase activity"/>
    <property type="evidence" value="ECO:0007669"/>
    <property type="project" value="TreeGrafter"/>
</dbReference>
<dbReference type="GO" id="GO:0032440">
    <property type="term" value="F:2-alkenal reductase [NAD(P)H] activity"/>
    <property type="evidence" value="ECO:0007669"/>
    <property type="project" value="UniProtKB-EC"/>
</dbReference>
<name>B3EMG8_CHLPB</name>
<organism evidence="11">
    <name type="scientific">Chlorobium phaeobacteroides (strain BS1)</name>
    <dbReference type="NCBI Taxonomy" id="331678"/>
    <lineage>
        <taxon>Bacteria</taxon>
        <taxon>Pseudomonadati</taxon>
        <taxon>Chlorobiota</taxon>
        <taxon>Chlorobiia</taxon>
        <taxon>Chlorobiales</taxon>
        <taxon>Chlorobiaceae</taxon>
        <taxon>Chlorobium/Pelodictyon group</taxon>
        <taxon>Chlorobium</taxon>
    </lineage>
</organism>
<dbReference type="SFLD" id="SFLDS00029">
    <property type="entry name" value="Radical_SAM"/>
    <property type="match status" value="1"/>
</dbReference>
<dbReference type="EC" id="1.3.1.74" evidence="11"/>
<dbReference type="GO" id="GO:0046872">
    <property type="term" value="F:metal ion binding"/>
    <property type="evidence" value="ECO:0007669"/>
    <property type="project" value="UniProtKB-KW"/>
</dbReference>
<protein>
    <submittedName>
        <fullName evidence="11">MiaB-like tRNA modifying enzyme</fullName>
        <ecNumber evidence="11">1.3.1.74</ecNumber>
    </submittedName>
</protein>
<keyword evidence="5" id="KW-0949">S-adenosyl-L-methionine</keyword>
<feature type="domain" description="MTTase N-terminal" evidence="9">
    <location>
        <begin position="8"/>
        <end position="120"/>
    </location>
</feature>
<evidence type="ECO:0000256" key="4">
    <source>
        <dbReference type="ARBA" id="ARBA00022679"/>
    </source>
</evidence>
<sequence>MDNVGKKKRVFAITLGCKLNYAETSSILARFVKNGWEIADSDDIPDLIIIHTCAVTSQAGQKSRQQIRKMIKKYPLSRIAVTGCYAQMYPDSVETIDGVHVILGVREKYIPEKYIKDVQEAVYREVASPETIKDAEPAHSLIEKREKGRTRAFLKIQDGCDYACAYCTIPLARGKSRSVPLETVLAGAVRLAEAGYREIVLTGVNIADYRSGRNTFVDLLLELESVDVSRIRISSIEPDILSDRLIDTVASSSKIMPHFHLPLQSGSDAILAAMRRRYSATGYRERLMKAVSAIPHCAVGADVITGYPGETESDFMATFRLLESIPAAYLHVFTCSLRPGTQLSGQVSSGLRQSVSSAVSRERSRLLLDLAEKKQREYASCYLGKTLDVLFEEHRGVKGEKGTVSGYSPNYLRVRCHTESSALATDIVGRERRVIIENMNEDLILEGRFVT</sequence>
<proteinExistence type="predicted"/>
<evidence type="ECO:0000256" key="3">
    <source>
        <dbReference type="ARBA" id="ARBA00022490"/>
    </source>
</evidence>
<evidence type="ECO:0000256" key="7">
    <source>
        <dbReference type="ARBA" id="ARBA00023004"/>
    </source>
</evidence>
<dbReference type="eggNOG" id="COG0621">
    <property type="taxonomic scope" value="Bacteria"/>
</dbReference>
<dbReference type="SFLD" id="SFLDG01082">
    <property type="entry name" value="B12-binding_domain_containing"/>
    <property type="match status" value="1"/>
</dbReference>
<comment type="cofactor">
    <cofactor evidence="1">
        <name>[4Fe-4S] cluster</name>
        <dbReference type="ChEBI" id="CHEBI:49883"/>
    </cofactor>
</comment>
<dbReference type="PROSITE" id="PS01278">
    <property type="entry name" value="MTTASE_RADICAL"/>
    <property type="match status" value="1"/>
</dbReference>
<keyword evidence="8" id="KW-0411">Iron-sulfur</keyword>
<evidence type="ECO:0000256" key="5">
    <source>
        <dbReference type="ARBA" id="ARBA00022691"/>
    </source>
</evidence>
<dbReference type="PANTHER" id="PTHR43837">
    <property type="entry name" value="RIBOSOMAL PROTEIN S12 METHYLTHIOTRANSFERASE RIMO"/>
    <property type="match status" value="1"/>
</dbReference>
<reference evidence="11" key="1">
    <citation type="submission" date="2008-06" db="EMBL/GenBank/DDBJ databases">
        <title>Complete sequence of Chlorobium phaeobacteroides BS1.</title>
        <authorList>
            <consortium name="US DOE Joint Genome Institute"/>
            <person name="Lucas S."/>
            <person name="Copeland A."/>
            <person name="Lapidus A."/>
            <person name="Glavina del Rio T."/>
            <person name="Dalin E."/>
            <person name="Tice H."/>
            <person name="Bruce D."/>
            <person name="Goodwin L."/>
            <person name="Pitluck S."/>
            <person name="Schmutz J."/>
            <person name="Larimer F."/>
            <person name="Land M."/>
            <person name="Hauser L."/>
            <person name="Kyrpides N."/>
            <person name="Ovchinnikova G."/>
            <person name="Li T."/>
            <person name="Liu Z."/>
            <person name="Zhao F."/>
            <person name="Overmann J."/>
            <person name="Bryant D.A."/>
            <person name="Richardson P."/>
        </authorList>
    </citation>
    <scope>NUCLEOTIDE SEQUENCE [LARGE SCALE GENOMIC DNA]</scope>
    <source>
        <strain evidence="11">BS1</strain>
    </source>
</reference>
<dbReference type="SUPFAM" id="SSF102114">
    <property type="entry name" value="Radical SAM enzymes"/>
    <property type="match status" value="1"/>
</dbReference>
<dbReference type="HOGENOM" id="CLU_018697_1_0_10"/>
<dbReference type="InterPro" id="IPR023404">
    <property type="entry name" value="rSAM_horseshoe"/>
</dbReference>
<dbReference type="InterPro" id="IPR038135">
    <property type="entry name" value="Methylthiotransferase_N_sf"/>
</dbReference>
<dbReference type="GO" id="GO:0006400">
    <property type="term" value="P:tRNA modification"/>
    <property type="evidence" value="ECO:0007669"/>
    <property type="project" value="InterPro"/>
</dbReference>
<evidence type="ECO:0000256" key="1">
    <source>
        <dbReference type="ARBA" id="ARBA00001966"/>
    </source>
</evidence>
<keyword evidence="4" id="KW-0808">Transferase</keyword>
<dbReference type="Gene3D" id="3.40.50.12160">
    <property type="entry name" value="Methylthiotransferase, N-terminal domain"/>
    <property type="match status" value="1"/>
</dbReference>
<evidence type="ECO:0000313" key="11">
    <source>
        <dbReference type="EMBL" id="ACE04907.1"/>
    </source>
</evidence>
<keyword evidence="7" id="KW-0408">Iron</keyword>
<dbReference type="GO" id="GO:0051539">
    <property type="term" value="F:4 iron, 4 sulfur cluster binding"/>
    <property type="evidence" value="ECO:0007669"/>
    <property type="project" value="UniProtKB-KW"/>
</dbReference>
<dbReference type="PROSITE" id="PS51449">
    <property type="entry name" value="MTTASE_N"/>
    <property type="match status" value="1"/>
</dbReference>
<dbReference type="SMART" id="SM00729">
    <property type="entry name" value="Elp3"/>
    <property type="match status" value="1"/>
</dbReference>
<dbReference type="InterPro" id="IPR005840">
    <property type="entry name" value="Ribosomal_uS12_MeSTrfase_RimO"/>
</dbReference>
<dbReference type="PANTHER" id="PTHR43837:SF1">
    <property type="entry name" value="RIBOSOMAL PROTEIN US12 METHYLTHIOTRANSFERASE RIMO"/>
    <property type="match status" value="1"/>
</dbReference>
<gene>
    <name evidence="11" type="ordered locus">Cphamn1_1996</name>
</gene>
<dbReference type="InterPro" id="IPR006638">
    <property type="entry name" value="Elp3/MiaA/NifB-like_rSAM"/>
</dbReference>
<dbReference type="AlphaFoldDB" id="B3EMG8"/>
<evidence type="ECO:0000256" key="8">
    <source>
        <dbReference type="ARBA" id="ARBA00023014"/>
    </source>
</evidence>
<evidence type="ECO:0000256" key="2">
    <source>
        <dbReference type="ARBA" id="ARBA00022485"/>
    </source>
</evidence>
<dbReference type="PROSITE" id="PS51918">
    <property type="entry name" value="RADICAL_SAM"/>
    <property type="match status" value="1"/>
</dbReference>
<dbReference type="KEGG" id="cpb:Cphamn1_1996"/>
<evidence type="ECO:0000259" key="9">
    <source>
        <dbReference type="PROSITE" id="PS51449"/>
    </source>
</evidence>
<dbReference type="InterPro" id="IPR058240">
    <property type="entry name" value="rSAM_sf"/>
</dbReference>
<dbReference type="InterPro" id="IPR005839">
    <property type="entry name" value="Methylthiotransferase"/>
</dbReference>
<dbReference type="Pfam" id="PF04055">
    <property type="entry name" value="Radical_SAM"/>
    <property type="match status" value="1"/>
</dbReference>
<accession>B3EMG8</accession>
<dbReference type="InterPro" id="IPR013848">
    <property type="entry name" value="Methylthiotransferase_N"/>
</dbReference>
<evidence type="ECO:0000259" key="10">
    <source>
        <dbReference type="PROSITE" id="PS51918"/>
    </source>
</evidence>
<keyword evidence="6" id="KW-0479">Metal-binding</keyword>
<keyword evidence="3" id="KW-0963">Cytoplasm</keyword>
<keyword evidence="11" id="KW-0560">Oxidoreductase</keyword>
<dbReference type="OrthoDB" id="9805215at2"/>
<keyword evidence="2" id="KW-0004">4Fe-4S</keyword>
<dbReference type="InterPro" id="IPR006467">
    <property type="entry name" value="MiaB-like_bact"/>
</dbReference>
<dbReference type="Gene3D" id="3.80.30.20">
    <property type="entry name" value="tm_1862 like domain"/>
    <property type="match status" value="1"/>
</dbReference>